<dbReference type="OrthoDB" id="3693103at2"/>
<evidence type="ECO:0000313" key="2">
    <source>
        <dbReference type="Proteomes" id="UP000204221"/>
    </source>
</evidence>
<dbReference type="EMBL" id="CP022521">
    <property type="protein sequence ID" value="ASO18188.1"/>
    <property type="molecule type" value="Genomic_DNA"/>
</dbReference>
<keyword evidence="2" id="KW-1185">Reference proteome</keyword>
<gene>
    <name evidence="1" type="ORF">AHOG_02620</name>
</gene>
<dbReference type="AlphaFoldDB" id="A0A221VXG8"/>
<dbReference type="KEGG" id="ahg:AHOG_02620"/>
<dbReference type="Proteomes" id="UP000204221">
    <property type="component" value="Chromosome"/>
</dbReference>
<evidence type="ECO:0000313" key="1">
    <source>
        <dbReference type="EMBL" id="ASO18188.1"/>
    </source>
</evidence>
<proteinExistence type="predicted"/>
<organism evidence="1 2">
    <name type="scientific">Actinoalloteichus hoggarensis</name>
    <dbReference type="NCBI Taxonomy" id="1470176"/>
    <lineage>
        <taxon>Bacteria</taxon>
        <taxon>Bacillati</taxon>
        <taxon>Actinomycetota</taxon>
        <taxon>Actinomycetes</taxon>
        <taxon>Pseudonocardiales</taxon>
        <taxon>Pseudonocardiaceae</taxon>
        <taxon>Actinoalloteichus</taxon>
    </lineage>
</organism>
<sequence length="98" mass="11145">MTSRFAVDTFRRRRQIQIGDDLVAVAIVDGSLVSRFSVLLNGRELVKTKTARLITEFDARLSDESAVNVSIEQSWTRSNRVAVHHENRLIEEFALVTD</sequence>
<reference evidence="1 2" key="1">
    <citation type="submission" date="2017-07" db="EMBL/GenBank/DDBJ databases">
        <title>Complete genome sequence of Actinoalloteichus hoggarensis DSM 45943, type strain of Actinoalloteichus hoggarensis.</title>
        <authorList>
            <person name="Ruckert C."/>
            <person name="Nouioui I."/>
            <person name="Willmese J."/>
            <person name="van Wezel G."/>
            <person name="Klenk H.-P."/>
            <person name="Kalinowski J."/>
            <person name="Zotchev S.B."/>
        </authorList>
    </citation>
    <scope>NUCLEOTIDE SEQUENCE [LARGE SCALE GENOMIC DNA]</scope>
    <source>
        <strain evidence="1 2">DSM 45943</strain>
    </source>
</reference>
<protein>
    <submittedName>
        <fullName evidence="1">Uncharacterized protein</fullName>
    </submittedName>
</protein>
<name>A0A221VXG8_9PSEU</name>
<accession>A0A221VXG8</accession>